<evidence type="ECO:0000256" key="1">
    <source>
        <dbReference type="SAM" id="Phobius"/>
    </source>
</evidence>
<dbReference type="GO" id="GO:0016989">
    <property type="term" value="F:sigma factor antagonist activity"/>
    <property type="evidence" value="ECO:0007669"/>
    <property type="project" value="TreeGrafter"/>
</dbReference>
<dbReference type="Proteomes" id="UP000192678">
    <property type="component" value="Unassembled WGS sequence"/>
</dbReference>
<dbReference type="Gene3D" id="2.60.120.1440">
    <property type="match status" value="1"/>
</dbReference>
<gene>
    <name evidence="4" type="ORF">SAMN04488101_11698</name>
</gene>
<evidence type="ECO:0000313" key="5">
    <source>
        <dbReference type="Proteomes" id="UP000192678"/>
    </source>
</evidence>
<evidence type="ECO:0000259" key="2">
    <source>
        <dbReference type="Pfam" id="PF04773"/>
    </source>
</evidence>
<keyword evidence="5" id="KW-1185">Reference proteome</keyword>
<dbReference type="AlphaFoldDB" id="A0A1W2EW71"/>
<keyword evidence="1" id="KW-1133">Transmembrane helix</keyword>
<dbReference type="InterPro" id="IPR012373">
    <property type="entry name" value="Ferrdict_sens_TM"/>
</dbReference>
<feature type="transmembrane region" description="Helical" evidence="1">
    <location>
        <begin position="82"/>
        <end position="103"/>
    </location>
</feature>
<dbReference type="STRING" id="475255.SAMN04488101_11698"/>
<keyword evidence="1" id="KW-0812">Transmembrane</keyword>
<dbReference type="Gene3D" id="3.55.50.30">
    <property type="match status" value="1"/>
</dbReference>
<name>A0A1W2EW71_9SPHI</name>
<protein>
    <submittedName>
        <fullName evidence="4">FecR family protein</fullName>
    </submittedName>
</protein>
<proteinExistence type="predicted"/>
<organism evidence="4 5">
    <name type="scientific">Pedobacter nyackensis</name>
    <dbReference type="NCBI Taxonomy" id="475255"/>
    <lineage>
        <taxon>Bacteria</taxon>
        <taxon>Pseudomonadati</taxon>
        <taxon>Bacteroidota</taxon>
        <taxon>Sphingobacteriia</taxon>
        <taxon>Sphingobacteriales</taxon>
        <taxon>Sphingobacteriaceae</taxon>
        <taxon>Pedobacter</taxon>
    </lineage>
</organism>
<dbReference type="PANTHER" id="PTHR30273">
    <property type="entry name" value="PERIPLASMIC SIGNAL SENSOR AND SIGMA FACTOR ACTIVATOR FECR-RELATED"/>
    <property type="match status" value="1"/>
</dbReference>
<keyword evidence="1" id="KW-0472">Membrane</keyword>
<dbReference type="Pfam" id="PF16344">
    <property type="entry name" value="FecR_C"/>
    <property type="match status" value="1"/>
</dbReference>
<feature type="domain" description="FecR protein" evidence="2">
    <location>
        <begin position="186"/>
        <end position="287"/>
    </location>
</feature>
<sequence>MFKKYIANQCTEEETYAIFELLHAAEYESFFKELIDAELEEQVQGKFNELPEVKAALIQARKNIILQVNEAKYKGPSLPARLWFRFAVAAVFLLCAGLAVLFYTDWQASHENESYSGAQIGPGGPKAILTLADGSKIILNEAAKGNLSNQAGVSVTKTEDGKLIYTVGEGQDQQGEKAKIKGLTNTISTPRGGQYQVNLPDGTKVWLNAESVLKFPLSFAGLEERKVELRGEAYFEVAKVMRDKRTRMPFLVKCERQMIEVLGTHFNVNSYADDQETKTTLLEGAVKVLPLNGSATDQTILKPGQQAKISRHSSRIDVIEIDPLTEIAWKNGQFFFENEPIESIMKEISRWYDVEIVYKADVSDKTVWGSVNRYSNVSKVLSILELTGEIHFKVEGRRIIVQK</sequence>
<evidence type="ECO:0000313" key="4">
    <source>
        <dbReference type="EMBL" id="SMD13486.1"/>
    </source>
</evidence>
<accession>A0A1W2EW71</accession>
<dbReference type="InterPro" id="IPR032508">
    <property type="entry name" value="FecR_C"/>
</dbReference>
<dbReference type="Pfam" id="PF04773">
    <property type="entry name" value="FecR"/>
    <property type="match status" value="1"/>
</dbReference>
<dbReference type="EMBL" id="FWYB01000016">
    <property type="protein sequence ID" value="SMD13486.1"/>
    <property type="molecule type" value="Genomic_DNA"/>
</dbReference>
<reference evidence="4 5" key="1">
    <citation type="submission" date="2017-04" db="EMBL/GenBank/DDBJ databases">
        <authorList>
            <person name="Afonso C.L."/>
            <person name="Miller P.J."/>
            <person name="Scott M.A."/>
            <person name="Spackman E."/>
            <person name="Goraichik I."/>
            <person name="Dimitrov K.M."/>
            <person name="Suarez D.L."/>
            <person name="Swayne D.E."/>
        </authorList>
    </citation>
    <scope>NUCLEOTIDE SEQUENCE [LARGE SCALE GENOMIC DNA]</scope>
    <source>
        <strain evidence="4 5">DSM 19625</strain>
    </source>
</reference>
<dbReference type="PANTHER" id="PTHR30273:SF2">
    <property type="entry name" value="PROTEIN FECR"/>
    <property type="match status" value="1"/>
</dbReference>
<evidence type="ECO:0000259" key="3">
    <source>
        <dbReference type="Pfam" id="PF16344"/>
    </source>
</evidence>
<dbReference type="InterPro" id="IPR006860">
    <property type="entry name" value="FecR"/>
</dbReference>
<feature type="domain" description="Protein FecR C-terminal" evidence="3">
    <location>
        <begin position="334"/>
        <end position="401"/>
    </location>
</feature>